<dbReference type="GeneID" id="24131760"/>
<evidence type="ECO:0000313" key="2">
    <source>
        <dbReference type="Proteomes" id="UP000030745"/>
    </source>
</evidence>
<dbReference type="VEuPathDB" id="FungiDB:SPRG_09604"/>
<accession>A0A067C716</accession>
<name>A0A067C716_SAPPC</name>
<gene>
    <name evidence="1" type="ORF">SPRG_09604</name>
</gene>
<dbReference type="OrthoDB" id="78440at2759"/>
<dbReference type="EMBL" id="KK583237">
    <property type="protein sequence ID" value="KDO24960.1"/>
    <property type="molecule type" value="Genomic_DNA"/>
</dbReference>
<proteinExistence type="predicted"/>
<sequence>MHEAMIAAFLNVEQMTPRELYDILSSVQGTMRDSDAYESLSMLLSALDFACFGRRMRDEAIDQQRAAKDADDMGF</sequence>
<protein>
    <recommendedName>
        <fullName evidence="3">BART domain-containing protein</fullName>
    </recommendedName>
</protein>
<keyword evidence="2" id="KW-1185">Reference proteome</keyword>
<dbReference type="Gene3D" id="1.20.1520.10">
    <property type="entry name" value="ADP-ribosylation factor-like 2-binding protein, domain"/>
    <property type="match status" value="1"/>
</dbReference>
<dbReference type="Proteomes" id="UP000030745">
    <property type="component" value="Unassembled WGS sequence"/>
</dbReference>
<dbReference type="RefSeq" id="XP_012204419.1">
    <property type="nucleotide sequence ID" value="XM_012349029.1"/>
</dbReference>
<dbReference type="KEGG" id="spar:SPRG_09604"/>
<evidence type="ECO:0000313" key="1">
    <source>
        <dbReference type="EMBL" id="KDO24960.1"/>
    </source>
</evidence>
<dbReference type="InterPro" id="IPR042541">
    <property type="entry name" value="BART_sf"/>
</dbReference>
<evidence type="ECO:0008006" key="3">
    <source>
        <dbReference type="Google" id="ProtNLM"/>
    </source>
</evidence>
<reference evidence="1 2" key="1">
    <citation type="journal article" date="2013" name="PLoS Genet.">
        <title>Distinctive expansion of potential virulence genes in the genome of the oomycete fish pathogen Saprolegnia parasitica.</title>
        <authorList>
            <person name="Jiang R.H."/>
            <person name="de Bruijn I."/>
            <person name="Haas B.J."/>
            <person name="Belmonte R."/>
            <person name="Lobach L."/>
            <person name="Christie J."/>
            <person name="van den Ackerveken G."/>
            <person name="Bottin A."/>
            <person name="Bulone V."/>
            <person name="Diaz-Moreno S.M."/>
            <person name="Dumas B."/>
            <person name="Fan L."/>
            <person name="Gaulin E."/>
            <person name="Govers F."/>
            <person name="Grenville-Briggs L.J."/>
            <person name="Horner N.R."/>
            <person name="Levin J.Z."/>
            <person name="Mammella M."/>
            <person name="Meijer H.J."/>
            <person name="Morris P."/>
            <person name="Nusbaum C."/>
            <person name="Oome S."/>
            <person name="Phillips A.J."/>
            <person name="van Rooyen D."/>
            <person name="Rzeszutek E."/>
            <person name="Saraiva M."/>
            <person name="Secombes C.J."/>
            <person name="Seidl M.F."/>
            <person name="Snel B."/>
            <person name="Stassen J.H."/>
            <person name="Sykes S."/>
            <person name="Tripathy S."/>
            <person name="van den Berg H."/>
            <person name="Vega-Arreguin J.C."/>
            <person name="Wawra S."/>
            <person name="Young S.K."/>
            <person name="Zeng Q."/>
            <person name="Dieguez-Uribeondo J."/>
            <person name="Russ C."/>
            <person name="Tyler B.M."/>
            <person name="van West P."/>
        </authorList>
    </citation>
    <scope>NUCLEOTIDE SEQUENCE [LARGE SCALE GENOMIC DNA]</scope>
    <source>
        <strain evidence="1 2">CBS 223.65</strain>
    </source>
</reference>
<dbReference type="AlphaFoldDB" id="A0A067C716"/>
<organism evidence="1 2">
    <name type="scientific">Saprolegnia parasitica (strain CBS 223.65)</name>
    <dbReference type="NCBI Taxonomy" id="695850"/>
    <lineage>
        <taxon>Eukaryota</taxon>
        <taxon>Sar</taxon>
        <taxon>Stramenopiles</taxon>
        <taxon>Oomycota</taxon>
        <taxon>Saprolegniomycetes</taxon>
        <taxon>Saprolegniales</taxon>
        <taxon>Saprolegniaceae</taxon>
        <taxon>Saprolegnia</taxon>
    </lineage>
</organism>